<feature type="transmembrane region" description="Helical" evidence="3">
    <location>
        <begin position="12"/>
        <end position="30"/>
    </location>
</feature>
<dbReference type="OrthoDB" id="2213137at2759"/>
<dbReference type="Proteomes" id="UP000694845">
    <property type="component" value="Unplaced"/>
</dbReference>
<keyword evidence="3" id="KW-0812">Transmembrane</keyword>
<dbReference type="KEGG" id="aplc:110987118"/>
<feature type="transmembrane region" description="Helical" evidence="3">
    <location>
        <begin position="255"/>
        <end position="273"/>
    </location>
</feature>
<dbReference type="InterPro" id="IPR020846">
    <property type="entry name" value="MFS_dom"/>
</dbReference>
<feature type="transmembrane region" description="Helical" evidence="3">
    <location>
        <begin position="132"/>
        <end position="154"/>
    </location>
</feature>
<sequence length="310" mass="33566">MDYFPDSFATANGVALAAGTLGMMVIPPFAEWLVALYTWRGALFLLGAVTFNICVLGALLRTYKASFHSKTGYRQAPHKDDMDADEATENTDGVPGAIGGKCKALCRTLLDRFDPKLFVTEPRFSLFQVPSFLAGAVFSGWQLFLVPHAVALGYGNQKSSFLSTFAGLGSLLGRLTSGFLTDHRLIKPMDLFSLACLLCGVSCMIDLLAVSSFTALSGLATLTGLAIGYTYPLTFAVTHDLIAEERRMAAFGWQYLSLGAGQIFGGAVSGWTYDMTNNYEVVFLMYGGLSFAVVPFMLAIRFTEWLCPTS</sequence>
<organism evidence="5 6">
    <name type="scientific">Acanthaster planci</name>
    <name type="common">Crown-of-thorns starfish</name>
    <dbReference type="NCBI Taxonomy" id="133434"/>
    <lineage>
        <taxon>Eukaryota</taxon>
        <taxon>Metazoa</taxon>
        <taxon>Echinodermata</taxon>
        <taxon>Eleutherozoa</taxon>
        <taxon>Asterozoa</taxon>
        <taxon>Asteroidea</taxon>
        <taxon>Valvatacea</taxon>
        <taxon>Valvatida</taxon>
        <taxon>Acanthasteridae</taxon>
        <taxon>Acanthaster</taxon>
    </lineage>
</organism>
<dbReference type="GO" id="GO:0008028">
    <property type="term" value="F:monocarboxylic acid transmembrane transporter activity"/>
    <property type="evidence" value="ECO:0007669"/>
    <property type="project" value="TreeGrafter"/>
</dbReference>
<dbReference type="InterPro" id="IPR011701">
    <property type="entry name" value="MFS"/>
</dbReference>
<gene>
    <name evidence="6" type="primary">LOC110987118</name>
</gene>
<dbReference type="InterPro" id="IPR036259">
    <property type="entry name" value="MFS_trans_sf"/>
</dbReference>
<dbReference type="OMA" id="WMILISK"/>
<dbReference type="Pfam" id="PF07690">
    <property type="entry name" value="MFS_1"/>
    <property type="match status" value="1"/>
</dbReference>
<proteinExistence type="predicted"/>
<dbReference type="Gene3D" id="1.20.1250.20">
    <property type="entry name" value="MFS general substrate transporter like domains"/>
    <property type="match status" value="1"/>
</dbReference>
<feature type="transmembrane region" description="Helical" evidence="3">
    <location>
        <begin position="192"/>
        <end position="213"/>
    </location>
</feature>
<evidence type="ECO:0000259" key="4">
    <source>
        <dbReference type="PROSITE" id="PS50850"/>
    </source>
</evidence>
<accession>A0A8B7ZI63</accession>
<dbReference type="PANTHER" id="PTHR11360:SF303">
    <property type="entry name" value="MAJOR FACILITATOR SUPERFAMILY (MFS) PROFILE DOMAIN-CONTAINING PROTEIN"/>
    <property type="match status" value="1"/>
</dbReference>
<dbReference type="AlphaFoldDB" id="A0A8B7ZI63"/>
<dbReference type="InterPro" id="IPR050327">
    <property type="entry name" value="Proton-linked_MCT"/>
</dbReference>
<dbReference type="RefSeq" id="XP_022105259.1">
    <property type="nucleotide sequence ID" value="XM_022249567.1"/>
</dbReference>
<feature type="domain" description="Major facilitator superfamily (MFS) profile" evidence="4">
    <location>
        <begin position="123"/>
        <end position="310"/>
    </location>
</feature>
<feature type="transmembrane region" description="Helical" evidence="3">
    <location>
        <begin position="279"/>
        <end position="300"/>
    </location>
</feature>
<evidence type="ECO:0000256" key="1">
    <source>
        <dbReference type="ARBA" id="ARBA00004141"/>
    </source>
</evidence>
<comment type="subcellular location">
    <subcellularLocation>
        <location evidence="1">Membrane</location>
        <topology evidence="1">Multi-pass membrane protein</topology>
    </subcellularLocation>
</comment>
<dbReference type="GeneID" id="110987118"/>
<reference evidence="6" key="1">
    <citation type="submission" date="2025-08" db="UniProtKB">
        <authorList>
            <consortium name="RefSeq"/>
        </authorList>
    </citation>
    <scope>IDENTIFICATION</scope>
</reference>
<evidence type="ECO:0000313" key="6">
    <source>
        <dbReference type="RefSeq" id="XP_022105259.1"/>
    </source>
</evidence>
<dbReference type="PROSITE" id="PS50850">
    <property type="entry name" value="MFS"/>
    <property type="match status" value="1"/>
</dbReference>
<evidence type="ECO:0000256" key="3">
    <source>
        <dbReference type="SAM" id="Phobius"/>
    </source>
</evidence>
<feature type="transmembrane region" description="Helical" evidence="3">
    <location>
        <begin position="219"/>
        <end position="243"/>
    </location>
</feature>
<dbReference type="GO" id="GO:0016020">
    <property type="term" value="C:membrane"/>
    <property type="evidence" value="ECO:0007669"/>
    <property type="project" value="UniProtKB-SubCell"/>
</dbReference>
<feature type="transmembrane region" description="Helical" evidence="3">
    <location>
        <begin position="42"/>
        <end position="60"/>
    </location>
</feature>
<name>A0A8B7ZI63_ACAPL</name>
<feature type="region of interest" description="Disordered" evidence="2">
    <location>
        <begin position="73"/>
        <end position="92"/>
    </location>
</feature>
<feature type="transmembrane region" description="Helical" evidence="3">
    <location>
        <begin position="160"/>
        <end position="180"/>
    </location>
</feature>
<evidence type="ECO:0000256" key="2">
    <source>
        <dbReference type="SAM" id="MobiDB-lite"/>
    </source>
</evidence>
<dbReference type="SUPFAM" id="SSF103473">
    <property type="entry name" value="MFS general substrate transporter"/>
    <property type="match status" value="1"/>
</dbReference>
<dbReference type="PANTHER" id="PTHR11360">
    <property type="entry name" value="MONOCARBOXYLATE TRANSPORTER"/>
    <property type="match status" value="1"/>
</dbReference>
<keyword evidence="5" id="KW-1185">Reference proteome</keyword>
<evidence type="ECO:0000313" key="5">
    <source>
        <dbReference type="Proteomes" id="UP000694845"/>
    </source>
</evidence>
<keyword evidence="3" id="KW-1133">Transmembrane helix</keyword>
<keyword evidence="3" id="KW-0472">Membrane</keyword>
<protein>
    <submittedName>
        <fullName evidence="6">Monocarboxylate transporter 12-like</fullName>
    </submittedName>
</protein>